<dbReference type="EMBL" id="CAJGYM010000034">
    <property type="protein sequence ID" value="CAD6193257.1"/>
    <property type="molecule type" value="Genomic_DNA"/>
</dbReference>
<evidence type="ECO:0000313" key="2">
    <source>
        <dbReference type="EMBL" id="CAD6193257.1"/>
    </source>
</evidence>
<proteinExistence type="predicted"/>
<reference evidence="2" key="1">
    <citation type="submission" date="2020-10" db="EMBL/GenBank/DDBJ databases">
        <authorList>
            <person name="Kikuchi T."/>
        </authorList>
    </citation>
    <scope>NUCLEOTIDE SEQUENCE</scope>
    <source>
        <strain evidence="2">NKZ352</strain>
    </source>
</reference>
<name>A0A8S1HDG5_9PELO</name>
<dbReference type="Proteomes" id="UP000835052">
    <property type="component" value="Unassembled WGS sequence"/>
</dbReference>
<evidence type="ECO:0000256" key="1">
    <source>
        <dbReference type="SAM" id="MobiDB-lite"/>
    </source>
</evidence>
<keyword evidence="3" id="KW-1185">Reference proteome</keyword>
<protein>
    <submittedName>
        <fullName evidence="2">Uncharacterized protein</fullName>
    </submittedName>
</protein>
<accession>A0A8S1HDG5</accession>
<comment type="caution">
    <text evidence="2">The sequence shown here is derived from an EMBL/GenBank/DDBJ whole genome shotgun (WGS) entry which is preliminary data.</text>
</comment>
<evidence type="ECO:0000313" key="3">
    <source>
        <dbReference type="Proteomes" id="UP000835052"/>
    </source>
</evidence>
<feature type="region of interest" description="Disordered" evidence="1">
    <location>
        <begin position="41"/>
        <end position="61"/>
    </location>
</feature>
<sequence length="147" mass="16111">MLDGMNASQQGLFSAIYRRNKINQHVEVMLCGMVISRERSSQNLGRRGRSVGRASGIQSGIGSKMAPEVKRSVQTLSSTEMAKRIVAVRPSSASIPARTKRFRTSTITTLEKRLPVILVEMVIGHQQVAVCPSGKSTTTDGHRAFRK</sequence>
<gene>
    <name evidence="2" type="ORF">CAUJ_LOCUS9176</name>
</gene>
<organism evidence="2 3">
    <name type="scientific">Caenorhabditis auriculariae</name>
    <dbReference type="NCBI Taxonomy" id="2777116"/>
    <lineage>
        <taxon>Eukaryota</taxon>
        <taxon>Metazoa</taxon>
        <taxon>Ecdysozoa</taxon>
        <taxon>Nematoda</taxon>
        <taxon>Chromadorea</taxon>
        <taxon>Rhabditida</taxon>
        <taxon>Rhabditina</taxon>
        <taxon>Rhabditomorpha</taxon>
        <taxon>Rhabditoidea</taxon>
        <taxon>Rhabditidae</taxon>
        <taxon>Peloderinae</taxon>
        <taxon>Caenorhabditis</taxon>
    </lineage>
</organism>
<dbReference type="AlphaFoldDB" id="A0A8S1HDG5"/>